<dbReference type="GeneID" id="27331899"/>
<dbReference type="GO" id="GO:0016646">
    <property type="term" value="F:oxidoreductase activity, acting on the CH-NH group of donors, NAD or NADP as acceptor"/>
    <property type="evidence" value="ECO:0007669"/>
    <property type="project" value="TreeGrafter"/>
</dbReference>
<dbReference type="InterPro" id="IPR051606">
    <property type="entry name" value="Polyketide_Oxido-like"/>
</dbReference>
<evidence type="ECO:0000313" key="4">
    <source>
        <dbReference type="Proteomes" id="UP000053328"/>
    </source>
</evidence>
<reference evidence="3 4" key="1">
    <citation type="submission" date="2015-01" db="EMBL/GenBank/DDBJ databases">
        <title>The Genome Sequence of Exophiala spinifera CBS89968.</title>
        <authorList>
            <consortium name="The Broad Institute Genomics Platform"/>
            <person name="Cuomo C."/>
            <person name="de Hoog S."/>
            <person name="Gorbushina A."/>
            <person name="Stielow B."/>
            <person name="Teixiera M."/>
            <person name="Abouelleil A."/>
            <person name="Chapman S.B."/>
            <person name="Priest M."/>
            <person name="Young S.K."/>
            <person name="Wortman J."/>
            <person name="Nusbaum C."/>
            <person name="Birren B."/>
        </authorList>
    </citation>
    <scope>NUCLEOTIDE SEQUENCE [LARGE SCALE GENOMIC DNA]</scope>
    <source>
        <strain evidence="3 4">CBS 89968</strain>
    </source>
</reference>
<dbReference type="InterPro" id="IPR016040">
    <property type="entry name" value="NAD(P)-bd_dom"/>
</dbReference>
<feature type="domain" description="NAD(P)-binding" evidence="2">
    <location>
        <begin position="15"/>
        <end position="121"/>
    </location>
</feature>
<comment type="similarity">
    <text evidence="1">Belongs to the avfA family.</text>
</comment>
<proteinExistence type="inferred from homology"/>
<dbReference type="PANTHER" id="PTHR43355:SF2">
    <property type="entry name" value="FLAVIN REDUCTASE (NADPH)"/>
    <property type="match status" value="1"/>
</dbReference>
<name>A0A0D1YQX4_9EURO</name>
<dbReference type="AlphaFoldDB" id="A0A0D1YQX4"/>
<dbReference type="PANTHER" id="PTHR43355">
    <property type="entry name" value="FLAVIN REDUCTASE (NADPH)"/>
    <property type="match status" value="1"/>
</dbReference>
<dbReference type="STRING" id="91928.A0A0D1YQX4"/>
<dbReference type="VEuPathDB" id="FungiDB:PV08_04816"/>
<dbReference type="EMBL" id="KN847494">
    <property type="protein sequence ID" value="KIW17621.1"/>
    <property type="molecule type" value="Genomic_DNA"/>
</dbReference>
<keyword evidence="4" id="KW-1185">Reference proteome</keyword>
<evidence type="ECO:0000259" key="2">
    <source>
        <dbReference type="Pfam" id="PF13460"/>
    </source>
</evidence>
<evidence type="ECO:0000313" key="3">
    <source>
        <dbReference type="EMBL" id="KIW17621.1"/>
    </source>
</evidence>
<protein>
    <recommendedName>
        <fullName evidence="2">NAD(P)-binding domain-containing protein</fullName>
    </recommendedName>
</protein>
<dbReference type="SUPFAM" id="SSF51735">
    <property type="entry name" value="NAD(P)-binding Rossmann-fold domains"/>
    <property type="match status" value="1"/>
</dbReference>
<dbReference type="Proteomes" id="UP000053328">
    <property type="component" value="Unassembled WGS sequence"/>
</dbReference>
<dbReference type="Gene3D" id="3.40.50.720">
    <property type="entry name" value="NAD(P)-binding Rossmann-like Domain"/>
    <property type="match status" value="1"/>
</dbReference>
<accession>A0A0D1YQX4</accession>
<organism evidence="3 4">
    <name type="scientific">Exophiala spinifera</name>
    <dbReference type="NCBI Taxonomy" id="91928"/>
    <lineage>
        <taxon>Eukaryota</taxon>
        <taxon>Fungi</taxon>
        <taxon>Dikarya</taxon>
        <taxon>Ascomycota</taxon>
        <taxon>Pezizomycotina</taxon>
        <taxon>Eurotiomycetes</taxon>
        <taxon>Chaetothyriomycetidae</taxon>
        <taxon>Chaetothyriales</taxon>
        <taxon>Herpotrichiellaceae</taxon>
        <taxon>Exophiala</taxon>
    </lineage>
</organism>
<gene>
    <name evidence="3" type="ORF">PV08_04816</name>
</gene>
<dbReference type="RefSeq" id="XP_016237837.1">
    <property type="nucleotide sequence ID" value="XM_016379160.1"/>
</dbReference>
<dbReference type="OrthoDB" id="10250730at2759"/>
<dbReference type="HOGENOM" id="CLU_076412_0_0_1"/>
<evidence type="ECO:0000256" key="1">
    <source>
        <dbReference type="ARBA" id="ARBA00038376"/>
    </source>
</evidence>
<dbReference type="InterPro" id="IPR036291">
    <property type="entry name" value="NAD(P)-bd_dom_sf"/>
</dbReference>
<sequence length="321" mass="34979">MSSSTSPLTIGVLGPSGMSGSHITLELISRGHKVIGLSRNPSKLGTHSRYEPRTIDLENGTVDEISKTLTDLDVLVCAYGPHTSGLAALKYVPFLETLRKIVLASRAAKVSYFIMLGGCGSLYLPGTETRICAVDSPTFWLAYWRHIASSPAHISYMESRFGSALTDGVRAYASARQALKEGRDTPEARFVRKTHEENIALGEGGAKPLITACRTSFMFFDGNTSFDWTFMSPPAMYRSGGKTSKYEVQVDFLPVKGDPNDGAELNGRFEGISTFDLAIAIADEAETRRMKGKHWTAWAEIDNEKPATAPYIDLSHGTISP</sequence>
<dbReference type="Pfam" id="PF13460">
    <property type="entry name" value="NAD_binding_10"/>
    <property type="match status" value="1"/>
</dbReference>